<comment type="similarity">
    <text evidence="1">Belongs to the UPF0213 family.</text>
</comment>
<feature type="domain" description="GIY-YIG" evidence="2">
    <location>
        <begin position="5"/>
        <end position="82"/>
    </location>
</feature>
<dbReference type="PANTHER" id="PTHR34477">
    <property type="entry name" value="UPF0213 PROTEIN YHBQ"/>
    <property type="match status" value="1"/>
</dbReference>
<proteinExistence type="inferred from homology"/>
<dbReference type="CDD" id="cd10448">
    <property type="entry name" value="GIY-YIG_unchar_3"/>
    <property type="match status" value="1"/>
</dbReference>
<dbReference type="OrthoDB" id="1495241at2"/>
<protein>
    <submittedName>
        <fullName evidence="3">GIY-YIG nuclease family protein</fullName>
    </submittedName>
</protein>
<comment type="caution">
    <text evidence="3">The sequence shown here is derived from an EMBL/GenBank/DDBJ whole genome shotgun (WGS) entry which is preliminary data.</text>
</comment>
<dbReference type="AlphaFoldDB" id="A0A3E2NJ98"/>
<dbReference type="PROSITE" id="PS50164">
    <property type="entry name" value="GIY_YIG"/>
    <property type="match status" value="1"/>
</dbReference>
<gene>
    <name evidence="3" type="ORF">DYU05_20115</name>
</gene>
<dbReference type="InterPro" id="IPR050190">
    <property type="entry name" value="UPF0213_domain"/>
</dbReference>
<accession>A0A3E2NJ98</accession>
<dbReference type="Proteomes" id="UP000260823">
    <property type="component" value="Unassembled WGS sequence"/>
</dbReference>
<dbReference type="Pfam" id="PF01541">
    <property type="entry name" value="GIY-YIG"/>
    <property type="match status" value="1"/>
</dbReference>
<reference evidence="3 4" key="1">
    <citation type="submission" date="2018-08" db="EMBL/GenBank/DDBJ databases">
        <title>Mucilaginibacter terrae sp. nov., isolated from manganese diggings.</title>
        <authorList>
            <person name="Huang Y."/>
            <person name="Zhou Z."/>
        </authorList>
    </citation>
    <scope>NUCLEOTIDE SEQUENCE [LARGE SCALE GENOMIC DNA]</scope>
    <source>
        <strain evidence="3 4">ZH6</strain>
    </source>
</reference>
<evidence type="ECO:0000259" key="2">
    <source>
        <dbReference type="PROSITE" id="PS50164"/>
    </source>
</evidence>
<organism evidence="3 4">
    <name type="scientific">Mucilaginibacter terrenus</name>
    <dbReference type="NCBI Taxonomy" id="2482727"/>
    <lineage>
        <taxon>Bacteria</taxon>
        <taxon>Pseudomonadati</taxon>
        <taxon>Bacteroidota</taxon>
        <taxon>Sphingobacteriia</taxon>
        <taxon>Sphingobacteriales</taxon>
        <taxon>Sphingobacteriaceae</taxon>
        <taxon>Mucilaginibacter</taxon>
    </lineage>
</organism>
<sequence length="105" mass="12706">MMLYKQAHIYIMSNQYRTTFYIGVTADLRARIWQHINGEGSAFVKQYHLFDLIYHEHFHRVEDAIAREKQLKNWKRQWKINLIQSVNPEMRDLKNDLELPDSLVS</sequence>
<dbReference type="PANTHER" id="PTHR34477:SF5">
    <property type="entry name" value="BSL5627 PROTEIN"/>
    <property type="match status" value="1"/>
</dbReference>
<dbReference type="EMBL" id="QWDE01000007">
    <property type="protein sequence ID" value="RFZ81068.1"/>
    <property type="molecule type" value="Genomic_DNA"/>
</dbReference>
<keyword evidence="4" id="KW-1185">Reference proteome</keyword>
<dbReference type="SMART" id="SM00465">
    <property type="entry name" value="GIYc"/>
    <property type="match status" value="1"/>
</dbReference>
<dbReference type="InterPro" id="IPR035901">
    <property type="entry name" value="GIY-YIG_endonuc_sf"/>
</dbReference>
<dbReference type="RefSeq" id="WP_117384968.1">
    <property type="nucleotide sequence ID" value="NZ_QWDE01000007.1"/>
</dbReference>
<dbReference type="InterPro" id="IPR000305">
    <property type="entry name" value="GIY-YIG_endonuc"/>
</dbReference>
<evidence type="ECO:0000313" key="4">
    <source>
        <dbReference type="Proteomes" id="UP000260823"/>
    </source>
</evidence>
<dbReference type="Gene3D" id="3.40.1440.10">
    <property type="entry name" value="GIY-YIG endonuclease"/>
    <property type="match status" value="1"/>
</dbReference>
<dbReference type="SUPFAM" id="SSF82771">
    <property type="entry name" value="GIY-YIG endonuclease"/>
    <property type="match status" value="1"/>
</dbReference>
<name>A0A3E2NJ98_9SPHI</name>
<evidence type="ECO:0000256" key="1">
    <source>
        <dbReference type="ARBA" id="ARBA00007435"/>
    </source>
</evidence>
<evidence type="ECO:0000313" key="3">
    <source>
        <dbReference type="EMBL" id="RFZ81068.1"/>
    </source>
</evidence>